<evidence type="ECO:0000256" key="1">
    <source>
        <dbReference type="SAM" id="MobiDB-lite"/>
    </source>
</evidence>
<dbReference type="EMBL" id="BAAAID010000106">
    <property type="protein sequence ID" value="GAA0957809.1"/>
    <property type="molecule type" value="Genomic_DNA"/>
</dbReference>
<dbReference type="PANTHER" id="PTHR43201">
    <property type="entry name" value="ACYL-COA SYNTHETASE"/>
    <property type="match status" value="1"/>
</dbReference>
<dbReference type="Gene3D" id="3.30.300.30">
    <property type="match status" value="1"/>
</dbReference>
<feature type="domain" description="AMP-binding enzyme C-terminal" evidence="3">
    <location>
        <begin position="114"/>
        <end position="189"/>
    </location>
</feature>
<dbReference type="InterPro" id="IPR000873">
    <property type="entry name" value="AMP-dep_synth/lig_dom"/>
</dbReference>
<dbReference type="PANTHER" id="PTHR43201:SF32">
    <property type="entry name" value="2-SUCCINYLBENZOATE--COA LIGASE, CHLOROPLASTIC_PEROXISOMAL"/>
    <property type="match status" value="1"/>
</dbReference>
<dbReference type="SUPFAM" id="SSF56801">
    <property type="entry name" value="Acetyl-CoA synthetase-like"/>
    <property type="match status" value="1"/>
</dbReference>
<feature type="domain" description="AMP-dependent synthetase/ligase" evidence="2">
    <location>
        <begin position="1"/>
        <end position="64"/>
    </location>
</feature>
<sequence>MTESGPIATLLGPEGHRDPAYRRSAGRAAPHSEIRIVDADGIEVPTGTVGEIVIRGGHVMLGYWERPEETAEALREGWLHTGDGGRIDADGYLFIADRMKDMIKTGGENVYSIEVENALASHPAVANCAVIGVPDRTWGERVHAVVVLVPGVQASEEELREHVKKSISGYKAPRSIEFVDALPTSGAGKVLKRELRAAHRDALSN</sequence>
<gene>
    <name evidence="4" type="ORF">GCM10009575_088830</name>
</gene>
<comment type="caution">
    <text evidence="4">The sequence shown here is derived from an EMBL/GenBank/DDBJ whole genome shotgun (WGS) entry which is preliminary data.</text>
</comment>
<dbReference type="Pfam" id="PF00501">
    <property type="entry name" value="AMP-binding"/>
    <property type="match status" value="1"/>
</dbReference>
<dbReference type="InterPro" id="IPR042099">
    <property type="entry name" value="ANL_N_sf"/>
</dbReference>
<dbReference type="InterPro" id="IPR025110">
    <property type="entry name" value="AMP-bd_C"/>
</dbReference>
<dbReference type="Gene3D" id="3.40.50.12780">
    <property type="entry name" value="N-terminal domain of ligase-like"/>
    <property type="match status" value="1"/>
</dbReference>
<dbReference type="Pfam" id="PF13193">
    <property type="entry name" value="AMP-binding_C"/>
    <property type="match status" value="1"/>
</dbReference>
<feature type="region of interest" description="Disordered" evidence="1">
    <location>
        <begin position="1"/>
        <end position="27"/>
    </location>
</feature>
<evidence type="ECO:0000313" key="5">
    <source>
        <dbReference type="Proteomes" id="UP001500418"/>
    </source>
</evidence>
<organism evidence="4 5">
    <name type="scientific">Streptomyces rhizosphaericus</name>
    <dbReference type="NCBI Taxonomy" id="114699"/>
    <lineage>
        <taxon>Bacteria</taxon>
        <taxon>Bacillati</taxon>
        <taxon>Actinomycetota</taxon>
        <taxon>Actinomycetes</taxon>
        <taxon>Kitasatosporales</taxon>
        <taxon>Streptomycetaceae</taxon>
        <taxon>Streptomyces</taxon>
        <taxon>Streptomyces violaceusniger group</taxon>
    </lineage>
</organism>
<keyword evidence="5" id="KW-1185">Reference proteome</keyword>
<dbReference type="Proteomes" id="UP001500418">
    <property type="component" value="Unassembled WGS sequence"/>
</dbReference>
<evidence type="ECO:0000259" key="2">
    <source>
        <dbReference type="Pfam" id="PF00501"/>
    </source>
</evidence>
<name>A0ABN1RIA9_9ACTN</name>
<protein>
    <submittedName>
        <fullName evidence="4">Uncharacterized protein</fullName>
    </submittedName>
</protein>
<dbReference type="InterPro" id="IPR045851">
    <property type="entry name" value="AMP-bd_C_sf"/>
</dbReference>
<evidence type="ECO:0000259" key="3">
    <source>
        <dbReference type="Pfam" id="PF13193"/>
    </source>
</evidence>
<evidence type="ECO:0000313" key="4">
    <source>
        <dbReference type="EMBL" id="GAA0957809.1"/>
    </source>
</evidence>
<reference evidence="4 5" key="1">
    <citation type="journal article" date="2019" name="Int. J. Syst. Evol. Microbiol.">
        <title>The Global Catalogue of Microorganisms (GCM) 10K type strain sequencing project: providing services to taxonomists for standard genome sequencing and annotation.</title>
        <authorList>
            <consortium name="The Broad Institute Genomics Platform"/>
            <consortium name="The Broad Institute Genome Sequencing Center for Infectious Disease"/>
            <person name="Wu L."/>
            <person name="Ma J."/>
        </authorList>
    </citation>
    <scope>NUCLEOTIDE SEQUENCE [LARGE SCALE GENOMIC DNA]</scope>
    <source>
        <strain evidence="4 5">JCM 11444</strain>
    </source>
</reference>
<accession>A0ABN1RIA9</accession>
<proteinExistence type="predicted"/>